<dbReference type="GO" id="GO:0005886">
    <property type="term" value="C:plasma membrane"/>
    <property type="evidence" value="ECO:0007669"/>
    <property type="project" value="TreeGrafter"/>
</dbReference>
<name>L0FYL3_ECHVK</name>
<keyword evidence="4" id="KW-0808">Transferase</keyword>
<keyword evidence="2" id="KW-1003">Cell membrane</keyword>
<proteinExistence type="predicted"/>
<keyword evidence="5 13" id="KW-0812">Transmembrane</keyword>
<protein>
    <recommendedName>
        <fullName evidence="12">Cell wall polymerase</fullName>
    </recommendedName>
    <alternativeName>
        <fullName evidence="11">Peptidoglycan polymerase</fullName>
    </alternativeName>
</protein>
<evidence type="ECO:0000256" key="10">
    <source>
        <dbReference type="ARBA" id="ARBA00023316"/>
    </source>
</evidence>
<evidence type="ECO:0000256" key="6">
    <source>
        <dbReference type="ARBA" id="ARBA00022960"/>
    </source>
</evidence>
<keyword evidence="3" id="KW-0328">Glycosyltransferase</keyword>
<feature type="transmembrane region" description="Helical" evidence="13">
    <location>
        <begin position="242"/>
        <end position="259"/>
    </location>
</feature>
<evidence type="ECO:0000256" key="8">
    <source>
        <dbReference type="ARBA" id="ARBA00022989"/>
    </source>
</evidence>
<evidence type="ECO:0000256" key="2">
    <source>
        <dbReference type="ARBA" id="ARBA00022475"/>
    </source>
</evidence>
<feature type="transmembrane region" description="Helical" evidence="13">
    <location>
        <begin position="401"/>
        <end position="420"/>
    </location>
</feature>
<feature type="transmembrane region" description="Helical" evidence="13">
    <location>
        <begin position="335"/>
        <end position="356"/>
    </location>
</feature>
<feature type="transmembrane region" description="Helical" evidence="13">
    <location>
        <begin position="90"/>
        <end position="107"/>
    </location>
</feature>
<dbReference type="PANTHER" id="PTHR30474:SF1">
    <property type="entry name" value="PEPTIDOGLYCAN GLYCOSYLTRANSFERASE MRDB"/>
    <property type="match status" value="1"/>
</dbReference>
<dbReference type="InterPro" id="IPR001182">
    <property type="entry name" value="FtsW/RodA"/>
</dbReference>
<dbReference type="GO" id="GO:0032153">
    <property type="term" value="C:cell division site"/>
    <property type="evidence" value="ECO:0007669"/>
    <property type="project" value="TreeGrafter"/>
</dbReference>
<gene>
    <name evidence="14" type="ordered locus">Echvi_1464</name>
</gene>
<accession>L0FYL3</accession>
<dbReference type="eggNOG" id="COG0772">
    <property type="taxonomic scope" value="Bacteria"/>
</dbReference>
<dbReference type="KEGG" id="evi:Echvi_1464"/>
<dbReference type="GO" id="GO:0008360">
    <property type="term" value="P:regulation of cell shape"/>
    <property type="evidence" value="ECO:0007669"/>
    <property type="project" value="UniProtKB-KW"/>
</dbReference>
<evidence type="ECO:0000256" key="1">
    <source>
        <dbReference type="ARBA" id="ARBA00004141"/>
    </source>
</evidence>
<dbReference type="GO" id="GO:0016757">
    <property type="term" value="F:glycosyltransferase activity"/>
    <property type="evidence" value="ECO:0007669"/>
    <property type="project" value="UniProtKB-KW"/>
</dbReference>
<evidence type="ECO:0000256" key="5">
    <source>
        <dbReference type="ARBA" id="ARBA00022692"/>
    </source>
</evidence>
<dbReference type="InterPro" id="IPR011923">
    <property type="entry name" value="RodA/MrdB"/>
</dbReference>
<organism evidence="14 15">
    <name type="scientific">Echinicola vietnamensis (strain DSM 17526 / LMG 23754 / KMM 6221)</name>
    <dbReference type="NCBI Taxonomy" id="926556"/>
    <lineage>
        <taxon>Bacteria</taxon>
        <taxon>Pseudomonadati</taxon>
        <taxon>Bacteroidota</taxon>
        <taxon>Cytophagia</taxon>
        <taxon>Cytophagales</taxon>
        <taxon>Cyclobacteriaceae</taxon>
        <taxon>Echinicola</taxon>
    </lineage>
</organism>
<dbReference type="PANTHER" id="PTHR30474">
    <property type="entry name" value="CELL CYCLE PROTEIN"/>
    <property type="match status" value="1"/>
</dbReference>
<comment type="subcellular location">
    <subcellularLocation>
        <location evidence="1">Membrane</location>
        <topology evidence="1">Multi-pass membrane protein</topology>
    </subcellularLocation>
</comment>
<dbReference type="HOGENOM" id="CLU_029243_2_2_10"/>
<reference evidence="15" key="1">
    <citation type="submission" date="2012-02" db="EMBL/GenBank/DDBJ databases">
        <title>The complete genome of Echinicola vietnamensis DSM 17526.</title>
        <authorList>
            <person name="Lucas S."/>
            <person name="Copeland A."/>
            <person name="Lapidus A."/>
            <person name="Glavina del Rio T."/>
            <person name="Dalin E."/>
            <person name="Tice H."/>
            <person name="Bruce D."/>
            <person name="Goodwin L."/>
            <person name="Pitluck S."/>
            <person name="Peters L."/>
            <person name="Ovchinnikova G."/>
            <person name="Teshima H."/>
            <person name="Kyrpides N."/>
            <person name="Mavromatis K."/>
            <person name="Ivanova N."/>
            <person name="Brettin T."/>
            <person name="Detter J.C."/>
            <person name="Han C."/>
            <person name="Larimer F."/>
            <person name="Land M."/>
            <person name="Hauser L."/>
            <person name="Markowitz V."/>
            <person name="Cheng J.-F."/>
            <person name="Hugenholtz P."/>
            <person name="Woyke T."/>
            <person name="Wu D."/>
            <person name="Brambilla E."/>
            <person name="Klenk H.-P."/>
            <person name="Eisen J.A."/>
        </authorList>
    </citation>
    <scope>NUCLEOTIDE SEQUENCE [LARGE SCALE GENOMIC DNA]</scope>
    <source>
        <strain evidence="15">DSM 17526 / LMG 23754 / KMM 6221</strain>
    </source>
</reference>
<dbReference type="PATRIC" id="fig|926556.3.peg.1553"/>
<dbReference type="GO" id="GO:0051301">
    <property type="term" value="P:cell division"/>
    <property type="evidence" value="ECO:0007669"/>
    <property type="project" value="InterPro"/>
</dbReference>
<evidence type="ECO:0000313" key="15">
    <source>
        <dbReference type="Proteomes" id="UP000010796"/>
    </source>
</evidence>
<sequence>MYWLENSETDVRQNDLYINKIDWLSILLYGALVMIGWFNIYAAVYDEQAAKSIFDFSINSGKQLVWIGTAVLLITVIMVADYRLFDNLSLILYGIFLLILLLTPFIGKEINGQRAWFEIGPFRLQPGEFAKFATALALAKFIEKPSFDLSRPKFQFQAILIIMLPVSLIMLQPDTGTAMVYMAFFIMLYREGMPQKYYVFALVFIAISLLSLAVDNNLYIALPVAGLTLVLILMGKKNWQRIVTLCMIGIAIIAYSYSLDLVVSKLPQHQQNRIMVLFNPDIDPLGVGWNVTQSKIAIGSGGFWGKGYLEGTQTKFDFVPEQHTDFIFCTLGEEFGWIGSLIVVLLFVALLIRLVFLAERQKTRFSRVYGYCVISILLFHFMINISMTIGLFPVVGIPLPFFSYGGSSLWSFTILLFIFIKLDSHRIQLLGRMN</sequence>
<feature type="transmembrane region" description="Helical" evidence="13">
    <location>
        <begin position="368"/>
        <end position="395"/>
    </location>
</feature>
<keyword evidence="10" id="KW-0961">Cell wall biogenesis/degradation</keyword>
<dbReference type="NCBIfam" id="TIGR02210">
    <property type="entry name" value="rodA_shape"/>
    <property type="match status" value="1"/>
</dbReference>
<feature type="transmembrane region" description="Helical" evidence="13">
    <location>
        <begin position="197"/>
        <end position="213"/>
    </location>
</feature>
<feature type="transmembrane region" description="Helical" evidence="13">
    <location>
        <begin position="21"/>
        <end position="44"/>
    </location>
</feature>
<evidence type="ECO:0000256" key="4">
    <source>
        <dbReference type="ARBA" id="ARBA00022679"/>
    </source>
</evidence>
<evidence type="ECO:0000256" key="9">
    <source>
        <dbReference type="ARBA" id="ARBA00023136"/>
    </source>
</evidence>
<dbReference type="STRING" id="926556.Echvi_1464"/>
<dbReference type="GO" id="GO:0009252">
    <property type="term" value="P:peptidoglycan biosynthetic process"/>
    <property type="evidence" value="ECO:0007669"/>
    <property type="project" value="UniProtKB-KW"/>
</dbReference>
<keyword evidence="8 13" id="KW-1133">Transmembrane helix</keyword>
<evidence type="ECO:0000256" key="11">
    <source>
        <dbReference type="ARBA" id="ARBA00032370"/>
    </source>
</evidence>
<dbReference type="AlphaFoldDB" id="L0FYL3"/>
<evidence type="ECO:0000256" key="7">
    <source>
        <dbReference type="ARBA" id="ARBA00022984"/>
    </source>
</evidence>
<feature type="transmembrane region" description="Helical" evidence="13">
    <location>
        <begin position="158"/>
        <end position="185"/>
    </location>
</feature>
<keyword evidence="15" id="KW-1185">Reference proteome</keyword>
<dbReference type="GO" id="GO:0071555">
    <property type="term" value="P:cell wall organization"/>
    <property type="evidence" value="ECO:0007669"/>
    <property type="project" value="UniProtKB-KW"/>
</dbReference>
<keyword evidence="9 13" id="KW-0472">Membrane</keyword>
<dbReference type="PROSITE" id="PS00428">
    <property type="entry name" value="FTSW_RODA_SPOVE"/>
    <property type="match status" value="1"/>
</dbReference>
<keyword evidence="7" id="KW-0573">Peptidoglycan synthesis</keyword>
<evidence type="ECO:0000313" key="14">
    <source>
        <dbReference type="EMBL" id="AGA77730.1"/>
    </source>
</evidence>
<keyword evidence="6" id="KW-0133">Cell shape</keyword>
<evidence type="ECO:0000256" key="12">
    <source>
        <dbReference type="ARBA" id="ARBA00033270"/>
    </source>
</evidence>
<dbReference type="EMBL" id="CP003346">
    <property type="protein sequence ID" value="AGA77730.1"/>
    <property type="molecule type" value="Genomic_DNA"/>
</dbReference>
<evidence type="ECO:0000256" key="3">
    <source>
        <dbReference type="ARBA" id="ARBA00022676"/>
    </source>
</evidence>
<dbReference type="Pfam" id="PF01098">
    <property type="entry name" value="FTSW_RODA_SPOVE"/>
    <property type="match status" value="1"/>
</dbReference>
<feature type="transmembrane region" description="Helical" evidence="13">
    <location>
        <begin position="219"/>
        <end position="235"/>
    </location>
</feature>
<dbReference type="GO" id="GO:0015648">
    <property type="term" value="F:lipid-linked peptidoglycan transporter activity"/>
    <property type="evidence" value="ECO:0007669"/>
    <property type="project" value="TreeGrafter"/>
</dbReference>
<dbReference type="InterPro" id="IPR018365">
    <property type="entry name" value="Cell_cycle_FtsW-rel_CS"/>
</dbReference>
<dbReference type="Proteomes" id="UP000010796">
    <property type="component" value="Chromosome"/>
</dbReference>
<dbReference type="NCBIfam" id="NF037961">
    <property type="entry name" value="RodA_shape"/>
    <property type="match status" value="1"/>
</dbReference>
<feature type="transmembrane region" description="Helical" evidence="13">
    <location>
        <begin position="64"/>
        <end position="83"/>
    </location>
</feature>
<evidence type="ECO:0000256" key="13">
    <source>
        <dbReference type="SAM" id="Phobius"/>
    </source>
</evidence>